<organism evidence="5 6">
    <name type="scientific">Flexivirga alba</name>
    <dbReference type="NCBI Taxonomy" id="702742"/>
    <lineage>
        <taxon>Bacteria</taxon>
        <taxon>Bacillati</taxon>
        <taxon>Actinomycetota</taxon>
        <taxon>Actinomycetes</taxon>
        <taxon>Micrococcales</taxon>
        <taxon>Dermacoccaceae</taxon>
        <taxon>Flexivirga</taxon>
    </lineage>
</organism>
<evidence type="ECO:0000313" key="6">
    <source>
        <dbReference type="Proteomes" id="UP001596298"/>
    </source>
</evidence>
<dbReference type="SUPFAM" id="SSF55781">
    <property type="entry name" value="GAF domain-like"/>
    <property type="match status" value="1"/>
</dbReference>
<evidence type="ECO:0000259" key="4">
    <source>
        <dbReference type="PROSITE" id="PS50043"/>
    </source>
</evidence>
<evidence type="ECO:0000313" key="5">
    <source>
        <dbReference type="EMBL" id="MFC6706322.1"/>
    </source>
</evidence>
<dbReference type="Gene3D" id="1.10.10.10">
    <property type="entry name" value="Winged helix-like DNA-binding domain superfamily/Winged helix DNA-binding domain"/>
    <property type="match status" value="1"/>
</dbReference>
<keyword evidence="3" id="KW-0804">Transcription</keyword>
<feature type="domain" description="HTH luxR-type" evidence="4">
    <location>
        <begin position="261"/>
        <end position="327"/>
    </location>
</feature>
<dbReference type="PROSITE" id="PS50043">
    <property type="entry name" value="HTH_LUXR_2"/>
    <property type="match status" value="1"/>
</dbReference>
<dbReference type="InterPro" id="IPR016032">
    <property type="entry name" value="Sig_transdc_resp-reg_C-effctor"/>
</dbReference>
<dbReference type="InterPro" id="IPR036388">
    <property type="entry name" value="WH-like_DNA-bd_sf"/>
</dbReference>
<keyword evidence="2" id="KW-0238">DNA-binding</keyword>
<keyword evidence="6" id="KW-1185">Reference proteome</keyword>
<evidence type="ECO:0000256" key="2">
    <source>
        <dbReference type="ARBA" id="ARBA00023125"/>
    </source>
</evidence>
<dbReference type="InterPro" id="IPR000792">
    <property type="entry name" value="Tscrpt_reg_LuxR_C"/>
</dbReference>
<comment type="caution">
    <text evidence="5">The sequence shown here is derived from an EMBL/GenBank/DDBJ whole genome shotgun (WGS) entry which is preliminary data.</text>
</comment>
<protein>
    <submittedName>
        <fullName evidence="5">LuxR C-terminal-related transcriptional regulator</fullName>
    </submittedName>
</protein>
<dbReference type="Proteomes" id="UP001596298">
    <property type="component" value="Unassembled WGS sequence"/>
</dbReference>
<dbReference type="SUPFAM" id="SSF46894">
    <property type="entry name" value="C-terminal effector domain of the bipartite response regulators"/>
    <property type="match status" value="1"/>
</dbReference>
<dbReference type="EMBL" id="JBHSWH010000001">
    <property type="protein sequence ID" value="MFC6706322.1"/>
    <property type="molecule type" value="Genomic_DNA"/>
</dbReference>
<sequence length="335" mass="37560">MTDARAHSAESFSPFAVSVLRAADRRLRFCDRGDMITRYAACRAAMCALTQVDTFYIGHYIGPTTLSIPYCVDNKQFLSADVQQFGPNGLSEYIRSTGQQYRYKQDDGRRARMGWSSGRPILDVLVVPLRHPESGEILGMMCVENSTADTFDGETARAMEWLGRALVWEMTQDRSFADDLGLYELYPELDSTQPRDEAEMLRTLTAELERMRLALHAIELPDTAELVEQRSALDEARASGERLHLRLADAMQTVRIEQTTPKDITAGLTTRELEIAMLIAVDGLSNRQLATRLFISEKTVKVHVGNVLRKLGISQRSAIPYIIGSIHPSATLKEQ</sequence>
<dbReference type="SMART" id="SM00421">
    <property type="entry name" value="HTH_LUXR"/>
    <property type="match status" value="1"/>
</dbReference>
<reference evidence="6" key="1">
    <citation type="journal article" date="2019" name="Int. J. Syst. Evol. Microbiol.">
        <title>The Global Catalogue of Microorganisms (GCM) 10K type strain sequencing project: providing services to taxonomists for standard genome sequencing and annotation.</title>
        <authorList>
            <consortium name="The Broad Institute Genomics Platform"/>
            <consortium name="The Broad Institute Genome Sequencing Center for Infectious Disease"/>
            <person name="Wu L."/>
            <person name="Ma J."/>
        </authorList>
    </citation>
    <scope>NUCLEOTIDE SEQUENCE [LARGE SCALE GENOMIC DNA]</scope>
    <source>
        <strain evidence="6">CCUG 58127</strain>
    </source>
</reference>
<keyword evidence="1" id="KW-0805">Transcription regulation</keyword>
<evidence type="ECO:0000256" key="1">
    <source>
        <dbReference type="ARBA" id="ARBA00023015"/>
    </source>
</evidence>
<dbReference type="Pfam" id="PF00196">
    <property type="entry name" value="GerE"/>
    <property type="match status" value="1"/>
</dbReference>
<dbReference type="RefSeq" id="WP_382402267.1">
    <property type="nucleotide sequence ID" value="NZ_JBHSWH010000001.1"/>
</dbReference>
<dbReference type="CDD" id="cd06170">
    <property type="entry name" value="LuxR_C_like"/>
    <property type="match status" value="1"/>
</dbReference>
<dbReference type="PANTHER" id="PTHR44688:SF16">
    <property type="entry name" value="DNA-BINDING TRANSCRIPTIONAL ACTIVATOR DEVR_DOSR"/>
    <property type="match status" value="1"/>
</dbReference>
<proteinExistence type="predicted"/>
<accession>A0ABW2AHQ2</accession>
<dbReference type="PANTHER" id="PTHR44688">
    <property type="entry name" value="DNA-BINDING TRANSCRIPTIONAL ACTIVATOR DEVR_DOSR"/>
    <property type="match status" value="1"/>
</dbReference>
<name>A0ABW2AHQ2_9MICO</name>
<evidence type="ECO:0000256" key="3">
    <source>
        <dbReference type="ARBA" id="ARBA00023163"/>
    </source>
</evidence>
<gene>
    <name evidence="5" type="ORF">ACFQDH_13915</name>
</gene>